<feature type="region of interest" description="Disordered" evidence="1">
    <location>
        <begin position="79"/>
        <end position="98"/>
    </location>
</feature>
<protein>
    <submittedName>
        <fullName evidence="2">Uncharacterized protein</fullName>
    </submittedName>
</protein>
<gene>
    <name evidence="2" type="ORF">SISNIDRAFT_106404</name>
</gene>
<feature type="compositionally biased region" description="Low complexity" evidence="1">
    <location>
        <begin position="32"/>
        <end position="60"/>
    </location>
</feature>
<evidence type="ECO:0000313" key="3">
    <source>
        <dbReference type="Proteomes" id="UP000076722"/>
    </source>
</evidence>
<proteinExistence type="predicted"/>
<dbReference type="AlphaFoldDB" id="A0A164TWJ2"/>
<evidence type="ECO:0000256" key="1">
    <source>
        <dbReference type="SAM" id="MobiDB-lite"/>
    </source>
</evidence>
<accession>A0A164TWJ2</accession>
<reference evidence="2 3" key="1">
    <citation type="journal article" date="2016" name="Mol. Biol. Evol.">
        <title>Comparative Genomics of Early-Diverging Mushroom-Forming Fungi Provides Insights into the Origins of Lignocellulose Decay Capabilities.</title>
        <authorList>
            <person name="Nagy L.G."/>
            <person name="Riley R."/>
            <person name="Tritt A."/>
            <person name="Adam C."/>
            <person name="Daum C."/>
            <person name="Floudas D."/>
            <person name="Sun H."/>
            <person name="Yadav J.S."/>
            <person name="Pangilinan J."/>
            <person name="Larsson K.H."/>
            <person name="Matsuura K."/>
            <person name="Barry K."/>
            <person name="Labutti K."/>
            <person name="Kuo R."/>
            <person name="Ohm R.A."/>
            <person name="Bhattacharya S.S."/>
            <person name="Shirouzu T."/>
            <person name="Yoshinaga Y."/>
            <person name="Martin F.M."/>
            <person name="Grigoriev I.V."/>
            <person name="Hibbett D.S."/>
        </authorList>
    </citation>
    <scope>NUCLEOTIDE SEQUENCE [LARGE SCALE GENOMIC DNA]</scope>
    <source>
        <strain evidence="2 3">HHB9708</strain>
    </source>
</reference>
<sequence length="98" mass="10129">MVYLVCKDFASVSRIAVILLLIVPGLSNPIEPRSSSRSTSTSTPAPTTHSPSHTTSSTSTCPQLCTIDNGVVRCGCGIFSPPPASSTPTLTPTPSARL</sequence>
<keyword evidence="3" id="KW-1185">Reference proteome</keyword>
<evidence type="ECO:0000313" key="2">
    <source>
        <dbReference type="EMBL" id="KZS92698.1"/>
    </source>
</evidence>
<feature type="compositionally biased region" description="Low complexity" evidence="1">
    <location>
        <begin position="86"/>
        <end position="98"/>
    </location>
</feature>
<organism evidence="2 3">
    <name type="scientific">Sistotremastrum niveocremeum HHB9708</name>
    <dbReference type="NCBI Taxonomy" id="1314777"/>
    <lineage>
        <taxon>Eukaryota</taxon>
        <taxon>Fungi</taxon>
        <taxon>Dikarya</taxon>
        <taxon>Basidiomycota</taxon>
        <taxon>Agaricomycotina</taxon>
        <taxon>Agaricomycetes</taxon>
        <taxon>Sistotremastrales</taxon>
        <taxon>Sistotremastraceae</taxon>
        <taxon>Sertulicium</taxon>
        <taxon>Sertulicium niveocremeum</taxon>
    </lineage>
</organism>
<dbReference type="Proteomes" id="UP000076722">
    <property type="component" value="Unassembled WGS sequence"/>
</dbReference>
<feature type="region of interest" description="Disordered" evidence="1">
    <location>
        <begin position="27"/>
        <end position="61"/>
    </location>
</feature>
<dbReference type="EMBL" id="KV419409">
    <property type="protein sequence ID" value="KZS92698.1"/>
    <property type="molecule type" value="Genomic_DNA"/>
</dbReference>
<name>A0A164TWJ2_9AGAM</name>